<comment type="caution">
    <text evidence="1">The sequence shown here is derived from an EMBL/GenBank/DDBJ whole genome shotgun (WGS) entry which is preliminary data.</text>
</comment>
<name>A0ABR9AUZ9_9BACL</name>
<organism evidence="1 2">
    <name type="scientific">Paenibacillus arenosi</name>
    <dbReference type="NCBI Taxonomy" id="2774142"/>
    <lineage>
        <taxon>Bacteria</taxon>
        <taxon>Bacillati</taxon>
        <taxon>Bacillota</taxon>
        <taxon>Bacilli</taxon>
        <taxon>Bacillales</taxon>
        <taxon>Paenibacillaceae</taxon>
        <taxon>Paenibacillus</taxon>
    </lineage>
</organism>
<accession>A0ABR9AUZ9</accession>
<proteinExistence type="predicted"/>
<dbReference type="InterPro" id="IPR011048">
    <property type="entry name" value="Haem_d1_sf"/>
</dbReference>
<reference evidence="1 2" key="1">
    <citation type="submission" date="2020-09" db="EMBL/GenBank/DDBJ databases">
        <title>Paenibacillus sp. CAU 1523 isolated from sand of Haeundae Beach.</title>
        <authorList>
            <person name="Kim W."/>
        </authorList>
    </citation>
    <scope>NUCLEOTIDE SEQUENCE [LARGE SCALE GENOMIC DNA]</scope>
    <source>
        <strain evidence="1 2">CAU 1523</strain>
    </source>
</reference>
<dbReference type="Proteomes" id="UP000634529">
    <property type="component" value="Unassembled WGS sequence"/>
</dbReference>
<dbReference type="SUPFAM" id="SSF63825">
    <property type="entry name" value="YWTD domain"/>
    <property type="match status" value="1"/>
</dbReference>
<dbReference type="EMBL" id="JACYTN010000003">
    <property type="protein sequence ID" value="MBD8497953.1"/>
    <property type="molecule type" value="Genomic_DNA"/>
</dbReference>
<protein>
    <recommendedName>
        <fullName evidence="3">CDP-Glycerol:Poly(Glycerophosphate) glycerophosphotransferase</fullName>
    </recommendedName>
</protein>
<keyword evidence="2" id="KW-1185">Reference proteome</keyword>
<gene>
    <name evidence="1" type="ORF">IFO66_06490</name>
</gene>
<sequence>MRKHIRQQIVEIISAIQEGIEIALRSEIENAAVLLSDCYHTLNMISEILQSQLSYGAFIAYKELLVQLQQLLECLQDNKVAGHSYAAIVTQLNDNLLLLKNKLMNEPEVKHTIVFLPYSASMWDCMESIWKAAQKDPKCECIVVPIPYYDIEADRTHGQIHYEGHLFPKDVPVINYETFDLSGIKPDVIYIHNPYDDGNRVTSVDPSYYSYELKKHTDMLVYVPYYVTQGDYPENHCRSSALKFVDKVIVQSEQVKEQHAKYIPSHKLQVLGSPKIDKLLYYEKNKPEIPETWEKIIGNKKVVLYNTSLTALLAYGSTVLNKLKYVFSCFEGRNDVVLLWRPHPLSTYTLFSMRPQLLREYFELVTEYKEKQFGIFDDTPDVGRAIAISDAYFGDGTSSLVHMYGISGKPIMVQNVNFDRKPNEEEQRSAWFSSIDFNSNDAWCSMGDSNRLSKINLETNQIEDNFIIPTERRDGYLLYSNIIQYENKIILTPHLANEIAVFDLHSLSFKKETIKKYNGNDPVKFTKAILYKNYVFMTPYMYPAIIRYDIETGELKYYTDWYDSLHPYISDRNKPLFVNGVYSRNNLMMLAFAQDNIIMEFNMDSGSTKIHRVGNPGNNYWGMTFDGKEYWLIQNESDKAEAIVKWNYETGETVEYSDFPNEFIGNKKNFNEIICCGEYLLVFPRFSNMIVKIDVATGKMSEFKTGLDYKEGERKSSYYHLKCNYYFAKKHDGHVVAMSMYDNSLINIDIKTEKVTKMKVELNENDISSYISFQNGFDYDLSIEDYHHTEGKYLTVNKLLDYITSSQYRINPLQVEAYTKIIANADGTCGQKTHDYIIKNIK</sequence>
<dbReference type="RefSeq" id="WP_192024366.1">
    <property type="nucleotide sequence ID" value="NZ_JACYTN010000003.1"/>
</dbReference>
<dbReference type="SUPFAM" id="SSF51004">
    <property type="entry name" value="C-terminal (heme d1) domain of cytochrome cd1-nitrite reductase"/>
    <property type="match status" value="1"/>
</dbReference>
<evidence type="ECO:0000313" key="1">
    <source>
        <dbReference type="EMBL" id="MBD8497953.1"/>
    </source>
</evidence>
<evidence type="ECO:0008006" key="3">
    <source>
        <dbReference type="Google" id="ProtNLM"/>
    </source>
</evidence>
<evidence type="ECO:0000313" key="2">
    <source>
        <dbReference type="Proteomes" id="UP000634529"/>
    </source>
</evidence>